<accession>A0A7W7W320</accession>
<reference evidence="2 3" key="1">
    <citation type="submission" date="2020-08" db="EMBL/GenBank/DDBJ databases">
        <title>Sequencing the genomes of 1000 actinobacteria strains.</title>
        <authorList>
            <person name="Klenk H.-P."/>
        </authorList>
    </citation>
    <scope>NUCLEOTIDE SEQUENCE [LARGE SCALE GENOMIC DNA]</scope>
    <source>
        <strain evidence="2 3">DSM 102030</strain>
    </source>
</reference>
<dbReference type="Proteomes" id="UP000523007">
    <property type="component" value="Unassembled WGS sequence"/>
</dbReference>
<evidence type="ECO:0000313" key="3">
    <source>
        <dbReference type="Proteomes" id="UP000523007"/>
    </source>
</evidence>
<gene>
    <name evidence="2" type="ORF">F4561_002169</name>
</gene>
<keyword evidence="3" id="KW-1185">Reference proteome</keyword>
<dbReference type="RefSeq" id="WP_184577401.1">
    <property type="nucleotide sequence ID" value="NZ_JACHJT010000001.1"/>
</dbReference>
<evidence type="ECO:0000256" key="1">
    <source>
        <dbReference type="SAM" id="Phobius"/>
    </source>
</evidence>
<name>A0A7W7W320_9ACTN</name>
<keyword evidence="1" id="KW-0812">Transmembrane</keyword>
<dbReference type="AlphaFoldDB" id="A0A7W7W320"/>
<protein>
    <submittedName>
        <fullName evidence="2">Uncharacterized protein</fullName>
    </submittedName>
</protein>
<sequence>MRIAVLIIYTIAAALTAYGYADGPWFVIHAVGAVSALCAAGLAITHAGLIGQAERELYGPGERDQAQIDIDDNDW</sequence>
<keyword evidence="1" id="KW-1133">Transmembrane helix</keyword>
<feature type="transmembrane region" description="Helical" evidence="1">
    <location>
        <begin position="29"/>
        <end position="50"/>
    </location>
</feature>
<comment type="caution">
    <text evidence="2">The sequence shown here is derived from an EMBL/GenBank/DDBJ whole genome shotgun (WGS) entry which is preliminary data.</text>
</comment>
<dbReference type="EMBL" id="JACHJT010000001">
    <property type="protein sequence ID" value="MBB4931349.1"/>
    <property type="molecule type" value="Genomic_DNA"/>
</dbReference>
<organism evidence="2 3">
    <name type="scientific">Lipingzhangella halophila</name>
    <dbReference type="NCBI Taxonomy" id="1783352"/>
    <lineage>
        <taxon>Bacteria</taxon>
        <taxon>Bacillati</taxon>
        <taxon>Actinomycetota</taxon>
        <taxon>Actinomycetes</taxon>
        <taxon>Streptosporangiales</taxon>
        <taxon>Nocardiopsidaceae</taxon>
        <taxon>Lipingzhangella</taxon>
    </lineage>
</organism>
<evidence type="ECO:0000313" key="2">
    <source>
        <dbReference type="EMBL" id="MBB4931349.1"/>
    </source>
</evidence>
<keyword evidence="1" id="KW-0472">Membrane</keyword>
<proteinExistence type="predicted"/>